<feature type="signal peptide" evidence="1">
    <location>
        <begin position="1"/>
        <end position="20"/>
    </location>
</feature>
<protein>
    <recommendedName>
        <fullName evidence="4">Cyanovirin-N domain-containing protein</fullName>
    </recommendedName>
</protein>
<dbReference type="VEuPathDB" id="FungiDB:ASPSYDRAFT_88023"/>
<dbReference type="GeneID" id="63768017"/>
<evidence type="ECO:0000313" key="2">
    <source>
        <dbReference type="EMBL" id="OJJ61477.1"/>
    </source>
</evidence>
<proteinExistence type="predicted"/>
<dbReference type="AlphaFoldDB" id="A0A1L9TPX4"/>
<dbReference type="Proteomes" id="UP000184356">
    <property type="component" value="Unassembled WGS sequence"/>
</dbReference>
<evidence type="ECO:0008006" key="4">
    <source>
        <dbReference type="Google" id="ProtNLM"/>
    </source>
</evidence>
<dbReference type="EMBL" id="KV878584">
    <property type="protein sequence ID" value="OJJ61477.1"/>
    <property type="molecule type" value="Genomic_DNA"/>
</dbReference>
<name>A0A1L9TPX4_9EURO</name>
<gene>
    <name evidence="2" type="ORF">ASPSYDRAFT_88023</name>
</gene>
<dbReference type="OrthoDB" id="10287171at2759"/>
<reference evidence="3" key="1">
    <citation type="journal article" date="2017" name="Genome Biol.">
        <title>Comparative genomics reveals high biological diversity and specific adaptations in the industrially and medically important fungal genus Aspergillus.</title>
        <authorList>
            <person name="de Vries R.P."/>
            <person name="Riley R."/>
            <person name="Wiebenga A."/>
            <person name="Aguilar-Osorio G."/>
            <person name="Amillis S."/>
            <person name="Uchima C.A."/>
            <person name="Anderluh G."/>
            <person name="Asadollahi M."/>
            <person name="Askin M."/>
            <person name="Barry K."/>
            <person name="Battaglia E."/>
            <person name="Bayram O."/>
            <person name="Benocci T."/>
            <person name="Braus-Stromeyer S.A."/>
            <person name="Caldana C."/>
            <person name="Canovas D."/>
            <person name="Cerqueira G.C."/>
            <person name="Chen F."/>
            <person name="Chen W."/>
            <person name="Choi C."/>
            <person name="Clum A."/>
            <person name="Dos Santos R.A."/>
            <person name="Damasio A.R."/>
            <person name="Diallinas G."/>
            <person name="Emri T."/>
            <person name="Fekete E."/>
            <person name="Flipphi M."/>
            <person name="Freyberg S."/>
            <person name="Gallo A."/>
            <person name="Gournas C."/>
            <person name="Habgood R."/>
            <person name="Hainaut M."/>
            <person name="Harispe M.L."/>
            <person name="Henrissat B."/>
            <person name="Hilden K.S."/>
            <person name="Hope R."/>
            <person name="Hossain A."/>
            <person name="Karabika E."/>
            <person name="Karaffa L."/>
            <person name="Karanyi Z."/>
            <person name="Krasevec N."/>
            <person name="Kuo A."/>
            <person name="Kusch H."/>
            <person name="LaButti K."/>
            <person name="Lagendijk E.L."/>
            <person name="Lapidus A."/>
            <person name="Levasseur A."/>
            <person name="Lindquist E."/>
            <person name="Lipzen A."/>
            <person name="Logrieco A.F."/>
            <person name="MacCabe A."/>
            <person name="Maekelae M.R."/>
            <person name="Malavazi I."/>
            <person name="Melin P."/>
            <person name="Meyer V."/>
            <person name="Mielnichuk N."/>
            <person name="Miskei M."/>
            <person name="Molnar A.P."/>
            <person name="Mule G."/>
            <person name="Ngan C.Y."/>
            <person name="Orejas M."/>
            <person name="Orosz E."/>
            <person name="Ouedraogo J.P."/>
            <person name="Overkamp K.M."/>
            <person name="Park H.-S."/>
            <person name="Perrone G."/>
            <person name="Piumi F."/>
            <person name="Punt P.J."/>
            <person name="Ram A.F."/>
            <person name="Ramon A."/>
            <person name="Rauscher S."/>
            <person name="Record E."/>
            <person name="Riano-Pachon D.M."/>
            <person name="Robert V."/>
            <person name="Roehrig J."/>
            <person name="Ruller R."/>
            <person name="Salamov A."/>
            <person name="Salih N.S."/>
            <person name="Samson R.A."/>
            <person name="Sandor E."/>
            <person name="Sanguinetti M."/>
            <person name="Schuetze T."/>
            <person name="Sepcic K."/>
            <person name="Shelest E."/>
            <person name="Sherlock G."/>
            <person name="Sophianopoulou V."/>
            <person name="Squina F.M."/>
            <person name="Sun H."/>
            <person name="Susca A."/>
            <person name="Todd R.B."/>
            <person name="Tsang A."/>
            <person name="Unkles S.E."/>
            <person name="van de Wiele N."/>
            <person name="van Rossen-Uffink D."/>
            <person name="Oliveira J.V."/>
            <person name="Vesth T.C."/>
            <person name="Visser J."/>
            <person name="Yu J.-H."/>
            <person name="Zhou M."/>
            <person name="Andersen M.R."/>
            <person name="Archer D.B."/>
            <person name="Baker S.E."/>
            <person name="Benoit I."/>
            <person name="Brakhage A.A."/>
            <person name="Braus G.H."/>
            <person name="Fischer R."/>
            <person name="Frisvad J.C."/>
            <person name="Goldman G.H."/>
            <person name="Houbraken J."/>
            <person name="Oakley B."/>
            <person name="Pocsi I."/>
            <person name="Scazzocchio C."/>
            <person name="Seiboth B."/>
            <person name="vanKuyk P.A."/>
            <person name="Wortman J."/>
            <person name="Dyer P.S."/>
            <person name="Grigoriev I.V."/>
        </authorList>
    </citation>
    <scope>NUCLEOTIDE SEQUENCE [LARGE SCALE GENOMIC DNA]</scope>
    <source>
        <strain evidence="3">CBS 593.65</strain>
    </source>
</reference>
<organism evidence="2 3">
    <name type="scientific">Aspergillus sydowii CBS 593.65</name>
    <dbReference type="NCBI Taxonomy" id="1036612"/>
    <lineage>
        <taxon>Eukaryota</taxon>
        <taxon>Fungi</taxon>
        <taxon>Dikarya</taxon>
        <taxon>Ascomycota</taxon>
        <taxon>Pezizomycotina</taxon>
        <taxon>Eurotiomycetes</taxon>
        <taxon>Eurotiomycetidae</taxon>
        <taxon>Eurotiales</taxon>
        <taxon>Aspergillaceae</taxon>
        <taxon>Aspergillus</taxon>
        <taxon>Aspergillus subgen. Nidulantes</taxon>
    </lineage>
</organism>
<sequence>MRCLTVYAALSLALATPAIAQGKWIDLPTNQPGTISSDNSDTACLDSEARLRESTCETFEVDDDGRFFTGSGDSKRWLTVDDDTEALELVSGDAPRGYWQGIKTVSPVTTGLLSLFGVKKTAPQAPNYGPNWDWYDDEDYYLKLKEWDGGRGGHHKQLRFTVE</sequence>
<evidence type="ECO:0000256" key="1">
    <source>
        <dbReference type="SAM" id="SignalP"/>
    </source>
</evidence>
<feature type="chain" id="PRO_5009887658" description="Cyanovirin-N domain-containing protein" evidence="1">
    <location>
        <begin position="21"/>
        <end position="163"/>
    </location>
</feature>
<keyword evidence="3" id="KW-1185">Reference proteome</keyword>
<keyword evidence="1" id="KW-0732">Signal</keyword>
<dbReference type="RefSeq" id="XP_040705283.1">
    <property type="nucleotide sequence ID" value="XM_040851944.1"/>
</dbReference>
<accession>A0A1L9TPX4</accession>
<evidence type="ECO:0000313" key="3">
    <source>
        <dbReference type="Proteomes" id="UP000184356"/>
    </source>
</evidence>